<reference evidence="4 5" key="1">
    <citation type="journal article" date="2008" name="Nature">
        <title>The Trichoplax genome and the nature of placozoans.</title>
        <authorList>
            <person name="Srivastava M."/>
            <person name="Begovic E."/>
            <person name="Chapman J."/>
            <person name="Putnam N.H."/>
            <person name="Hellsten U."/>
            <person name="Kawashima T."/>
            <person name="Kuo A."/>
            <person name="Mitros T."/>
            <person name="Salamov A."/>
            <person name="Carpenter M.L."/>
            <person name="Signorovitch A.Y."/>
            <person name="Moreno M.A."/>
            <person name="Kamm K."/>
            <person name="Grimwood J."/>
            <person name="Schmutz J."/>
            <person name="Shapiro H."/>
            <person name="Grigoriev I.V."/>
            <person name="Buss L.W."/>
            <person name="Schierwater B."/>
            <person name="Dellaporta S.L."/>
            <person name="Rokhsar D.S."/>
        </authorList>
    </citation>
    <scope>NUCLEOTIDE SEQUENCE [LARGE SCALE GENOMIC DNA]</scope>
    <source>
        <strain evidence="4 5">Grell-BS-1999</strain>
    </source>
</reference>
<evidence type="ECO:0000313" key="5">
    <source>
        <dbReference type="Proteomes" id="UP000009022"/>
    </source>
</evidence>
<dbReference type="InParanoid" id="B3S8J3"/>
<dbReference type="AlphaFoldDB" id="B3S8J3"/>
<evidence type="ECO:0000313" key="4">
    <source>
        <dbReference type="EMBL" id="EDV20893.1"/>
    </source>
</evidence>
<evidence type="ECO:0000256" key="1">
    <source>
        <dbReference type="ARBA" id="ARBA00022703"/>
    </source>
</evidence>
<proteinExistence type="predicted"/>
<dbReference type="Gene3D" id="3.40.50.300">
    <property type="entry name" value="P-loop containing nucleotide triphosphate hydrolases"/>
    <property type="match status" value="1"/>
</dbReference>
<dbReference type="GO" id="GO:0043531">
    <property type="term" value="F:ADP binding"/>
    <property type="evidence" value="ECO:0007669"/>
    <property type="project" value="InterPro"/>
</dbReference>
<dbReference type="eggNOG" id="KOG4658">
    <property type="taxonomic scope" value="Eukaryota"/>
</dbReference>
<dbReference type="InterPro" id="IPR027417">
    <property type="entry name" value="P-loop_NTPase"/>
</dbReference>
<evidence type="ECO:0000259" key="3">
    <source>
        <dbReference type="Pfam" id="PF00931"/>
    </source>
</evidence>
<dbReference type="KEGG" id="tad:TRIADDRAFT_60561"/>
<dbReference type="InterPro" id="IPR002182">
    <property type="entry name" value="NB-ARC"/>
</dbReference>
<dbReference type="RefSeq" id="XP_002116537.1">
    <property type="nucleotide sequence ID" value="XM_002116501.1"/>
</dbReference>
<dbReference type="Pfam" id="PF00931">
    <property type="entry name" value="NB-ARC"/>
    <property type="match status" value="1"/>
</dbReference>
<gene>
    <name evidence="4" type="ORF">TRIADDRAFT_60561</name>
</gene>
<dbReference type="GO" id="GO:0006915">
    <property type="term" value="P:apoptotic process"/>
    <property type="evidence" value="ECO:0007669"/>
    <property type="project" value="UniProtKB-KW"/>
</dbReference>
<organism evidence="4 5">
    <name type="scientific">Trichoplax adhaerens</name>
    <name type="common">Trichoplax reptans</name>
    <dbReference type="NCBI Taxonomy" id="10228"/>
    <lineage>
        <taxon>Eukaryota</taxon>
        <taxon>Metazoa</taxon>
        <taxon>Placozoa</taxon>
        <taxon>Uniplacotomia</taxon>
        <taxon>Trichoplacea</taxon>
        <taxon>Trichoplacidae</taxon>
        <taxon>Trichoplax</taxon>
    </lineage>
</organism>
<name>B3S8J3_TRIAD</name>
<dbReference type="OrthoDB" id="1357022at2759"/>
<evidence type="ECO:0000256" key="2">
    <source>
        <dbReference type="ARBA" id="ARBA00022737"/>
    </source>
</evidence>
<dbReference type="STRING" id="10228.B3S8J3"/>
<dbReference type="EMBL" id="DS985256">
    <property type="protein sequence ID" value="EDV20893.1"/>
    <property type="molecule type" value="Genomic_DNA"/>
</dbReference>
<dbReference type="GeneID" id="6757822"/>
<dbReference type="PANTHER" id="PTHR22845">
    <property type="entry name" value="APOPTOTIC PROTEASE-ACTIVATING FACTOR 1"/>
    <property type="match status" value="1"/>
</dbReference>
<keyword evidence="1" id="KW-0053">Apoptosis</keyword>
<dbReference type="PhylomeDB" id="B3S8J3"/>
<sequence length="339" mass="39748">MSDFIEDLNPLSDFLIGVPATLTSCYIVREQFVHQIFRQLQDKNFIQGHLLVYGLPGTGKTIAVSQAVSLWSLSAPQEEDRPIFRVAYWTKIGNVDNGNLFHILIQLCIQMGLSWEKRPRDLDEVTPCIEQFLQANSHKFEILFIFDDIWDKSHLDYLTFAKKAVLTSRFNYPQWQENYHSFIKAPEQFTSDEVIQVLDGYIYNHNSQIVLESELMTRVIQSCQGLPLAISLLRSLTLETEEHWKEVIDIMESKPVEPKFPDYEFNLYDFIMMCINNLEPEKNELFQLLGVFKRIPIPFRSIMCLWKRNEAEVYEMMKVLDEKALITYYDNVDINARYG</sequence>
<dbReference type="InterPro" id="IPR042197">
    <property type="entry name" value="Apaf_helical"/>
</dbReference>
<dbReference type="InterPro" id="IPR036388">
    <property type="entry name" value="WH-like_DNA-bd_sf"/>
</dbReference>
<feature type="domain" description="NB-ARC" evidence="3">
    <location>
        <begin position="30"/>
        <end position="163"/>
    </location>
</feature>
<keyword evidence="5" id="KW-1185">Reference proteome</keyword>
<dbReference type="Gene3D" id="1.10.10.10">
    <property type="entry name" value="Winged helix-like DNA-binding domain superfamily/Winged helix DNA-binding domain"/>
    <property type="match status" value="1"/>
</dbReference>
<dbReference type="HOGENOM" id="CLU_819723_0_0_1"/>
<dbReference type="GO" id="GO:0005829">
    <property type="term" value="C:cytosol"/>
    <property type="evidence" value="ECO:0007669"/>
    <property type="project" value="UniProtKB-ARBA"/>
</dbReference>
<dbReference type="CTD" id="6757822"/>
<accession>B3S8J3</accession>
<keyword evidence="2" id="KW-0677">Repeat</keyword>
<protein>
    <recommendedName>
        <fullName evidence="3">NB-ARC domain-containing protein</fullName>
    </recommendedName>
</protein>
<dbReference type="PANTHER" id="PTHR22845:SF5">
    <property type="entry name" value="APOPTOTIC PROTEASE-ACTIVATING FACTOR 1"/>
    <property type="match status" value="1"/>
</dbReference>
<dbReference type="Proteomes" id="UP000009022">
    <property type="component" value="Unassembled WGS sequence"/>
</dbReference>
<dbReference type="PRINTS" id="PR00364">
    <property type="entry name" value="DISEASERSIST"/>
</dbReference>
<dbReference type="Gene3D" id="1.10.8.430">
    <property type="entry name" value="Helical domain of apoptotic protease-activating factors"/>
    <property type="match status" value="1"/>
</dbReference>
<dbReference type="SUPFAM" id="SSF52540">
    <property type="entry name" value="P-loop containing nucleoside triphosphate hydrolases"/>
    <property type="match status" value="1"/>
</dbReference>